<evidence type="ECO:0000313" key="2">
    <source>
        <dbReference type="EMBL" id="GFQ74115.1"/>
    </source>
</evidence>
<sequence length="105" mass="11538">MVADEHPAVHRTTLRGLHHAADRPCDAADQRHLHLPPAQKTTGHTLRRGRPPLQVRVVLLDSTGGRNVLGPFEISSLNFKSSAKTTGLSKNLRRSFEMSATLKLS</sequence>
<dbReference type="Proteomes" id="UP000887116">
    <property type="component" value="Unassembled WGS sequence"/>
</dbReference>
<evidence type="ECO:0000256" key="1">
    <source>
        <dbReference type="SAM" id="MobiDB-lite"/>
    </source>
</evidence>
<dbReference type="AlphaFoldDB" id="A0A8X6IBA0"/>
<name>A0A8X6IBA0_TRICU</name>
<comment type="caution">
    <text evidence="2">The sequence shown here is derived from an EMBL/GenBank/DDBJ whole genome shotgun (WGS) entry which is preliminary data.</text>
</comment>
<protein>
    <submittedName>
        <fullName evidence="2">Uncharacterized protein</fullName>
    </submittedName>
</protein>
<feature type="compositionally biased region" description="Basic and acidic residues" evidence="1">
    <location>
        <begin position="19"/>
        <end position="32"/>
    </location>
</feature>
<organism evidence="2 3">
    <name type="scientific">Trichonephila clavata</name>
    <name type="common">Joro spider</name>
    <name type="synonym">Nephila clavata</name>
    <dbReference type="NCBI Taxonomy" id="2740835"/>
    <lineage>
        <taxon>Eukaryota</taxon>
        <taxon>Metazoa</taxon>
        <taxon>Ecdysozoa</taxon>
        <taxon>Arthropoda</taxon>
        <taxon>Chelicerata</taxon>
        <taxon>Arachnida</taxon>
        <taxon>Araneae</taxon>
        <taxon>Araneomorphae</taxon>
        <taxon>Entelegynae</taxon>
        <taxon>Araneoidea</taxon>
        <taxon>Nephilidae</taxon>
        <taxon>Trichonephila</taxon>
    </lineage>
</organism>
<proteinExistence type="predicted"/>
<gene>
    <name evidence="2" type="ORF">TNCT_327071</name>
</gene>
<feature type="region of interest" description="Disordered" evidence="1">
    <location>
        <begin position="1"/>
        <end position="49"/>
    </location>
</feature>
<accession>A0A8X6IBA0</accession>
<evidence type="ECO:0000313" key="3">
    <source>
        <dbReference type="Proteomes" id="UP000887116"/>
    </source>
</evidence>
<keyword evidence="3" id="KW-1185">Reference proteome</keyword>
<dbReference type="EMBL" id="BMAO01001534">
    <property type="protein sequence ID" value="GFQ74115.1"/>
    <property type="molecule type" value="Genomic_DNA"/>
</dbReference>
<reference evidence="2" key="1">
    <citation type="submission" date="2020-07" db="EMBL/GenBank/DDBJ databases">
        <title>Multicomponent nature underlies the extraordinary mechanical properties of spider dragline silk.</title>
        <authorList>
            <person name="Kono N."/>
            <person name="Nakamura H."/>
            <person name="Mori M."/>
            <person name="Yoshida Y."/>
            <person name="Ohtoshi R."/>
            <person name="Malay A.D."/>
            <person name="Moran D.A.P."/>
            <person name="Tomita M."/>
            <person name="Numata K."/>
            <person name="Arakawa K."/>
        </authorList>
    </citation>
    <scope>NUCLEOTIDE SEQUENCE</scope>
</reference>